<dbReference type="InterPro" id="IPR053150">
    <property type="entry name" value="Teicoplanin_resist-assoc"/>
</dbReference>
<name>A0A5D4R9E3_9BACI</name>
<reference evidence="3 4" key="1">
    <citation type="submission" date="2019-08" db="EMBL/GenBank/DDBJ databases">
        <title>Bacillus genomes from the desert of Cuatro Cienegas, Coahuila.</title>
        <authorList>
            <person name="Olmedo-Alvarez G."/>
        </authorList>
    </citation>
    <scope>NUCLEOTIDE SEQUENCE [LARGE SCALE GENOMIC DNA]</scope>
    <source>
        <strain evidence="3 4">CH446_14T</strain>
    </source>
</reference>
<sequence length="200" mass="22624">MEKSIMFTIESWYLLGPLLFMGLLVLAVWGKRQERKLTLAQYAVLLSFGIYLLCVIHLVFFPIEVNIGKYANQTKWYQAVNFIPVLTIDITTFMLNVLMLVPFGMYLPFLNRRIASFKDAAKLGFALSLAFEMVQLLIRVTLGSGRSTDVNDLLANTAGAIIGFFIVKSLFKMKLIGGLLKQFQLHEKKGESVIDENIDC</sequence>
<feature type="transmembrane region" description="Helical" evidence="1">
    <location>
        <begin position="12"/>
        <end position="30"/>
    </location>
</feature>
<dbReference type="EMBL" id="VTER01000007">
    <property type="protein sequence ID" value="TYS46851.1"/>
    <property type="molecule type" value="Genomic_DNA"/>
</dbReference>
<keyword evidence="1" id="KW-0472">Membrane</keyword>
<evidence type="ECO:0000256" key="1">
    <source>
        <dbReference type="SAM" id="Phobius"/>
    </source>
</evidence>
<organism evidence="3 4">
    <name type="scientific">Bacillus infantis</name>
    <dbReference type="NCBI Taxonomy" id="324767"/>
    <lineage>
        <taxon>Bacteria</taxon>
        <taxon>Bacillati</taxon>
        <taxon>Bacillota</taxon>
        <taxon>Bacilli</taxon>
        <taxon>Bacillales</taxon>
        <taxon>Bacillaceae</taxon>
        <taxon>Bacillus</taxon>
    </lineage>
</organism>
<evidence type="ECO:0000313" key="3">
    <source>
        <dbReference type="EMBL" id="TYS46851.1"/>
    </source>
</evidence>
<dbReference type="PANTHER" id="PTHR36834:SF1">
    <property type="entry name" value="INTEGRAL MEMBRANE PROTEIN"/>
    <property type="match status" value="1"/>
</dbReference>
<proteinExistence type="predicted"/>
<keyword evidence="1" id="KW-0812">Transmembrane</keyword>
<protein>
    <submittedName>
        <fullName evidence="3">VanZ family protein</fullName>
    </submittedName>
</protein>
<dbReference type="PANTHER" id="PTHR36834">
    <property type="entry name" value="MEMBRANE PROTEIN-RELATED"/>
    <property type="match status" value="1"/>
</dbReference>
<gene>
    <name evidence="3" type="ORF">FZD51_15395</name>
</gene>
<feature type="domain" description="VanZ-like" evidence="2">
    <location>
        <begin position="48"/>
        <end position="168"/>
    </location>
</feature>
<dbReference type="Pfam" id="PF04892">
    <property type="entry name" value="VanZ"/>
    <property type="match status" value="1"/>
</dbReference>
<dbReference type="InterPro" id="IPR006976">
    <property type="entry name" value="VanZ-like"/>
</dbReference>
<evidence type="ECO:0000259" key="2">
    <source>
        <dbReference type="Pfam" id="PF04892"/>
    </source>
</evidence>
<feature type="transmembrane region" description="Helical" evidence="1">
    <location>
        <begin position="42"/>
        <end position="63"/>
    </location>
</feature>
<comment type="caution">
    <text evidence="3">The sequence shown here is derived from an EMBL/GenBank/DDBJ whole genome shotgun (WGS) entry which is preliminary data.</text>
</comment>
<dbReference type="Proteomes" id="UP000322139">
    <property type="component" value="Unassembled WGS sequence"/>
</dbReference>
<keyword evidence="1" id="KW-1133">Transmembrane helix</keyword>
<feature type="transmembrane region" description="Helical" evidence="1">
    <location>
        <begin position="83"/>
        <end position="109"/>
    </location>
</feature>
<evidence type="ECO:0000313" key="4">
    <source>
        <dbReference type="Proteomes" id="UP000322139"/>
    </source>
</evidence>
<dbReference type="AlphaFoldDB" id="A0A5D4R9E3"/>
<accession>A0A5D4R9E3</accession>
<dbReference type="RefSeq" id="WP_148975587.1">
    <property type="nucleotide sequence ID" value="NZ_VTER01000007.1"/>
</dbReference>